<sequence length="303" mass="30663">MPTTLPPRLLVLPLSAALALAAPAGAGAADTDPVVVANGTFSSPTVPAGQDWASGPAEGWSGVAAIASPTRSGHPGGLQATALAPLGSEPLATRVRGVAAGATVTLSWDDNPDACISYGGGRPYTVTVAGQNNPAGSFTTKDATGKANWFTGRTYSFTAAEDTPQITFTFTTPPVSPGCRPMITNVQAKQTPPPAKPPTPGSTDPCAGEGASTPACTTDAGNKEKIKNCPATDRTCLDGVAGKGEKENAGIKEQTQALNTFTNTPREQDPNTAVADLCKVSGALTGNLEPGDTVIAPGTWWYC</sequence>
<accession>A0ABN2XZU8</accession>
<evidence type="ECO:0000256" key="2">
    <source>
        <dbReference type="SAM" id="SignalP"/>
    </source>
</evidence>
<protein>
    <recommendedName>
        <fullName evidence="5">Carbohydrate binding protein</fullName>
    </recommendedName>
</protein>
<comment type="caution">
    <text evidence="3">The sequence shown here is derived from an EMBL/GenBank/DDBJ whole genome shotgun (WGS) entry which is preliminary data.</text>
</comment>
<feature type="compositionally biased region" description="Pro residues" evidence="1">
    <location>
        <begin position="191"/>
        <end position="200"/>
    </location>
</feature>
<dbReference type="EMBL" id="BAAANS010000067">
    <property type="protein sequence ID" value="GAA2119360.1"/>
    <property type="molecule type" value="Genomic_DNA"/>
</dbReference>
<organism evidence="3 4">
    <name type="scientific">Kitasatospora saccharophila</name>
    <dbReference type="NCBI Taxonomy" id="407973"/>
    <lineage>
        <taxon>Bacteria</taxon>
        <taxon>Bacillati</taxon>
        <taxon>Actinomycetota</taxon>
        <taxon>Actinomycetes</taxon>
        <taxon>Kitasatosporales</taxon>
        <taxon>Streptomycetaceae</taxon>
        <taxon>Kitasatospora</taxon>
    </lineage>
</organism>
<dbReference type="Proteomes" id="UP001500897">
    <property type="component" value="Unassembled WGS sequence"/>
</dbReference>
<reference evidence="3 4" key="1">
    <citation type="journal article" date="2019" name="Int. J. Syst. Evol. Microbiol.">
        <title>The Global Catalogue of Microorganisms (GCM) 10K type strain sequencing project: providing services to taxonomists for standard genome sequencing and annotation.</title>
        <authorList>
            <consortium name="The Broad Institute Genomics Platform"/>
            <consortium name="The Broad Institute Genome Sequencing Center for Infectious Disease"/>
            <person name="Wu L."/>
            <person name="Ma J."/>
        </authorList>
    </citation>
    <scope>NUCLEOTIDE SEQUENCE [LARGE SCALE GENOMIC DNA]</scope>
    <source>
        <strain evidence="3 4">JCM 14559</strain>
    </source>
</reference>
<feature type="region of interest" description="Disordered" evidence="1">
    <location>
        <begin position="188"/>
        <end position="218"/>
    </location>
</feature>
<evidence type="ECO:0000313" key="3">
    <source>
        <dbReference type="EMBL" id="GAA2119360.1"/>
    </source>
</evidence>
<keyword evidence="4" id="KW-1185">Reference proteome</keyword>
<feature type="signal peptide" evidence="2">
    <location>
        <begin position="1"/>
        <end position="28"/>
    </location>
</feature>
<evidence type="ECO:0000313" key="4">
    <source>
        <dbReference type="Proteomes" id="UP001500897"/>
    </source>
</evidence>
<proteinExistence type="predicted"/>
<name>A0ABN2XZU8_9ACTN</name>
<evidence type="ECO:0000256" key="1">
    <source>
        <dbReference type="SAM" id="MobiDB-lite"/>
    </source>
</evidence>
<evidence type="ECO:0008006" key="5">
    <source>
        <dbReference type="Google" id="ProtNLM"/>
    </source>
</evidence>
<gene>
    <name evidence="3" type="ORF">GCM10009759_67380</name>
</gene>
<keyword evidence="2" id="KW-0732">Signal</keyword>
<feature type="chain" id="PRO_5046964069" description="Carbohydrate binding protein" evidence="2">
    <location>
        <begin position="29"/>
        <end position="303"/>
    </location>
</feature>
<dbReference type="RefSeq" id="WP_344557771.1">
    <property type="nucleotide sequence ID" value="NZ_BAAANS010000067.1"/>
</dbReference>